<protein>
    <recommendedName>
        <fullName evidence="5">Secreted protein</fullName>
    </recommendedName>
</protein>
<organism evidence="3 4">
    <name type="scientific">Labeo rohita</name>
    <name type="common">Indian major carp</name>
    <name type="synonym">Cyprinus rohita</name>
    <dbReference type="NCBI Taxonomy" id="84645"/>
    <lineage>
        <taxon>Eukaryota</taxon>
        <taxon>Metazoa</taxon>
        <taxon>Chordata</taxon>
        <taxon>Craniata</taxon>
        <taxon>Vertebrata</taxon>
        <taxon>Euteleostomi</taxon>
        <taxon>Actinopterygii</taxon>
        <taxon>Neopterygii</taxon>
        <taxon>Teleostei</taxon>
        <taxon>Ostariophysi</taxon>
        <taxon>Cypriniformes</taxon>
        <taxon>Cyprinidae</taxon>
        <taxon>Labeoninae</taxon>
        <taxon>Labeonini</taxon>
        <taxon>Labeo</taxon>
    </lineage>
</organism>
<feature type="signal peptide" evidence="1">
    <location>
        <begin position="1"/>
        <end position="21"/>
    </location>
</feature>
<name>A0A498NQ94_LABRO</name>
<gene>
    <name evidence="3" type="ORF">ROHU_015308</name>
    <name evidence="2" type="ORF">ROHU_035080</name>
</gene>
<feature type="chain" id="PRO_5036356195" description="Secreted protein" evidence="1">
    <location>
        <begin position="22"/>
        <end position="111"/>
    </location>
</feature>
<dbReference type="AlphaFoldDB" id="A0A498NQ94"/>
<evidence type="ECO:0000313" key="2">
    <source>
        <dbReference type="EMBL" id="RXN02308.1"/>
    </source>
</evidence>
<evidence type="ECO:0000313" key="4">
    <source>
        <dbReference type="Proteomes" id="UP000290572"/>
    </source>
</evidence>
<comment type="caution">
    <text evidence="3">The sequence shown here is derived from an EMBL/GenBank/DDBJ whole genome shotgun (WGS) entry which is preliminary data.</text>
</comment>
<accession>A0A498NQ94</accession>
<proteinExistence type="predicted"/>
<keyword evidence="1" id="KW-0732">Signal</keyword>
<evidence type="ECO:0008006" key="5">
    <source>
        <dbReference type="Google" id="ProtNLM"/>
    </source>
</evidence>
<sequence>MVSCGIAWRAALALIEAACSARDCSSASASRWTRGETCPSIRQTCLSGPKCYKAIGCPSHRGLIDGEERTTLSGDTEPRVSSFGAESRIFRQTHLEHTGKAETHLVSSVLV</sequence>
<dbReference type="EMBL" id="QBIY01013584">
    <property type="protein sequence ID" value="RXN02308.1"/>
    <property type="molecule type" value="Genomic_DNA"/>
</dbReference>
<reference evidence="3 4" key="1">
    <citation type="submission" date="2018-03" db="EMBL/GenBank/DDBJ databases">
        <title>Draft genome sequence of Rohu Carp (Labeo rohita).</title>
        <authorList>
            <person name="Das P."/>
            <person name="Kushwaha B."/>
            <person name="Joshi C.G."/>
            <person name="Kumar D."/>
            <person name="Nagpure N.S."/>
            <person name="Sahoo L."/>
            <person name="Das S.P."/>
            <person name="Bit A."/>
            <person name="Patnaik S."/>
            <person name="Meher P.K."/>
            <person name="Jayasankar P."/>
            <person name="Koringa P.G."/>
            <person name="Patel N.V."/>
            <person name="Hinsu A.T."/>
            <person name="Kumar R."/>
            <person name="Pandey M."/>
            <person name="Agarwal S."/>
            <person name="Srivastava S."/>
            <person name="Singh M."/>
            <person name="Iquebal M.A."/>
            <person name="Jaiswal S."/>
            <person name="Angadi U.B."/>
            <person name="Kumar N."/>
            <person name="Raza M."/>
            <person name="Shah T.M."/>
            <person name="Rai A."/>
            <person name="Jena J.K."/>
        </authorList>
    </citation>
    <scope>NUCLEOTIDE SEQUENCE [LARGE SCALE GENOMIC DNA]</scope>
    <source>
        <strain evidence="3">DASCIFA01</strain>
        <tissue evidence="3">Testis</tissue>
    </source>
</reference>
<dbReference type="Proteomes" id="UP000290572">
    <property type="component" value="Unassembled WGS sequence"/>
</dbReference>
<dbReference type="EMBL" id="QBIY01011237">
    <property type="protein sequence ID" value="RXN33869.1"/>
    <property type="molecule type" value="Genomic_DNA"/>
</dbReference>
<evidence type="ECO:0000313" key="3">
    <source>
        <dbReference type="EMBL" id="RXN33869.1"/>
    </source>
</evidence>
<evidence type="ECO:0000256" key="1">
    <source>
        <dbReference type="SAM" id="SignalP"/>
    </source>
</evidence>
<keyword evidence="4" id="KW-1185">Reference proteome</keyword>